<comment type="similarity">
    <text evidence="2 7">Belongs to the battenin family.</text>
</comment>
<evidence type="ECO:0000256" key="7">
    <source>
        <dbReference type="RuleBase" id="RU361113"/>
    </source>
</evidence>
<feature type="compositionally biased region" description="Basic and acidic residues" evidence="8">
    <location>
        <begin position="28"/>
        <end position="48"/>
    </location>
</feature>
<feature type="transmembrane region" description="Helical" evidence="7">
    <location>
        <begin position="421"/>
        <end position="443"/>
    </location>
</feature>
<feature type="transmembrane region" description="Helical" evidence="7">
    <location>
        <begin position="161"/>
        <end position="186"/>
    </location>
</feature>
<dbReference type="EMBL" id="BNJQ01000003">
    <property type="protein sequence ID" value="GHP02629.1"/>
    <property type="molecule type" value="Genomic_DNA"/>
</dbReference>
<dbReference type="InterPro" id="IPR036259">
    <property type="entry name" value="MFS_trans_sf"/>
</dbReference>
<feature type="transmembrane region" description="Helical" evidence="7">
    <location>
        <begin position="381"/>
        <end position="401"/>
    </location>
</feature>
<feature type="transmembrane region" description="Helical" evidence="7">
    <location>
        <begin position="74"/>
        <end position="97"/>
    </location>
</feature>
<evidence type="ECO:0000256" key="3">
    <source>
        <dbReference type="ARBA" id="ARBA00022448"/>
    </source>
</evidence>
<dbReference type="GO" id="GO:0051453">
    <property type="term" value="P:regulation of intracellular pH"/>
    <property type="evidence" value="ECO:0007669"/>
    <property type="project" value="TreeGrafter"/>
</dbReference>
<dbReference type="InterPro" id="IPR003492">
    <property type="entry name" value="Battenin_disease_Cln3"/>
</dbReference>
<dbReference type="SUPFAM" id="SSF103473">
    <property type="entry name" value="MFS general substrate transporter"/>
    <property type="match status" value="1"/>
</dbReference>
<dbReference type="PANTHER" id="PTHR10981:SF0">
    <property type="entry name" value="BATTENIN"/>
    <property type="match status" value="1"/>
</dbReference>
<dbReference type="OrthoDB" id="5965864at2759"/>
<evidence type="ECO:0000313" key="9">
    <source>
        <dbReference type="EMBL" id="GHP02629.1"/>
    </source>
</evidence>
<dbReference type="GO" id="GO:0012505">
    <property type="term" value="C:endomembrane system"/>
    <property type="evidence" value="ECO:0007669"/>
    <property type="project" value="UniProtKB-SubCell"/>
</dbReference>
<protein>
    <submittedName>
        <fullName evidence="9">G1/S-specific cyclin, cln3</fullName>
    </submittedName>
</protein>
<dbReference type="PRINTS" id="PR01315">
    <property type="entry name" value="BATTENIN"/>
</dbReference>
<evidence type="ECO:0000256" key="4">
    <source>
        <dbReference type="ARBA" id="ARBA00022692"/>
    </source>
</evidence>
<name>A0A830HB61_9CHLO</name>
<dbReference type="AlphaFoldDB" id="A0A830HB61"/>
<feature type="transmembrane region" description="Helical" evidence="7">
    <location>
        <begin position="138"/>
        <end position="155"/>
    </location>
</feature>
<comment type="caution">
    <text evidence="9">The sequence shown here is derived from an EMBL/GenBank/DDBJ whole genome shotgun (WGS) entry which is preliminary data.</text>
</comment>
<evidence type="ECO:0000256" key="5">
    <source>
        <dbReference type="ARBA" id="ARBA00022989"/>
    </source>
</evidence>
<keyword evidence="3" id="KW-0813">Transport</keyword>
<evidence type="ECO:0000256" key="6">
    <source>
        <dbReference type="ARBA" id="ARBA00023136"/>
    </source>
</evidence>
<evidence type="ECO:0000313" key="10">
    <source>
        <dbReference type="Proteomes" id="UP000660262"/>
    </source>
</evidence>
<keyword evidence="4 7" id="KW-0812">Transmembrane</keyword>
<proteinExistence type="inferred from homology"/>
<keyword evidence="10" id="KW-1185">Reference proteome</keyword>
<feature type="transmembrane region" description="Helical" evidence="7">
    <location>
        <begin position="198"/>
        <end position="219"/>
    </location>
</feature>
<evidence type="ECO:0000256" key="1">
    <source>
        <dbReference type="ARBA" id="ARBA00004127"/>
    </source>
</evidence>
<organism evidence="9 10">
    <name type="scientific">Pycnococcus provasolii</name>
    <dbReference type="NCBI Taxonomy" id="41880"/>
    <lineage>
        <taxon>Eukaryota</taxon>
        <taxon>Viridiplantae</taxon>
        <taxon>Chlorophyta</taxon>
        <taxon>Pseudoscourfieldiophyceae</taxon>
        <taxon>Pseudoscourfieldiales</taxon>
        <taxon>Pycnococcaceae</taxon>
        <taxon>Pycnococcus</taxon>
    </lineage>
</organism>
<evidence type="ECO:0000256" key="8">
    <source>
        <dbReference type="SAM" id="MobiDB-lite"/>
    </source>
</evidence>
<evidence type="ECO:0000256" key="2">
    <source>
        <dbReference type="ARBA" id="ARBA00007467"/>
    </source>
</evidence>
<feature type="region of interest" description="Disordered" evidence="8">
    <location>
        <begin position="1"/>
        <end position="57"/>
    </location>
</feature>
<dbReference type="GO" id="GO:0016020">
    <property type="term" value="C:membrane"/>
    <property type="evidence" value="ECO:0007669"/>
    <property type="project" value="UniProtKB-UniRule"/>
</dbReference>
<keyword evidence="5 7" id="KW-1133">Transmembrane helix</keyword>
<feature type="transmembrane region" description="Helical" evidence="7">
    <location>
        <begin position="337"/>
        <end position="360"/>
    </location>
</feature>
<accession>A0A830HB61</accession>
<reference evidence="9" key="1">
    <citation type="submission" date="2020-10" db="EMBL/GenBank/DDBJ databases">
        <title>Unveiling of a novel bifunctional photoreceptor, Dualchrome1, isolated from a cosmopolitan green alga.</title>
        <authorList>
            <person name="Suzuki S."/>
            <person name="Kawachi M."/>
        </authorList>
    </citation>
    <scope>NUCLEOTIDE SEQUENCE</scope>
    <source>
        <strain evidence="9">NIES 2893</strain>
    </source>
</reference>
<sequence length="463" mass="48904">MTTRLPSQRHARSSAAGTAMGGGAQGNDTRHGSTDNLADHAEREREETPLLVLNESGEDAPGDAAIAQRKQKGYYAYLVGWALCGLLNNTPYVLFLAAAERLLTGKSGVVLMCDVAPSLAIKVVGGAILYSTPYSPRIATTALLASAALAAVAYAQNPTQALTGVAVASLASGLGEFTFLALAGRCFAENAGGAKAEFAAWGAGTGAAGIAGTLIWIVATQVMKLTARATMLVAMPLPLLQYVAFAHLVRPVALGGNKADADDGDDADDDDSPLSWHVRMDTARKIFVPFIGPLLLVYFAEYSINQAMYLPLGLVAHHGDEARACSMYPRLQLTYHIGVLISRSSLFFIVCPYLWPMSLLQAANFAMGMMQIIKLQSSGSFVVLATFVFAVWEGILGGGVYVNAMNALGLSLSHSRKLREFALSIVGLGDTTGILLAGLLSSWMEHWLLSSHMGAATSRSLKC</sequence>
<gene>
    <name evidence="9" type="ORF">PPROV_000138500</name>
</gene>
<dbReference type="GO" id="GO:0005773">
    <property type="term" value="C:vacuole"/>
    <property type="evidence" value="ECO:0007669"/>
    <property type="project" value="UniProtKB-ARBA"/>
</dbReference>
<comment type="subcellular location">
    <subcellularLocation>
        <location evidence="1">Endomembrane system</location>
        <topology evidence="1">Multi-pass membrane protein</topology>
    </subcellularLocation>
</comment>
<dbReference type="Proteomes" id="UP000660262">
    <property type="component" value="Unassembled WGS sequence"/>
</dbReference>
<dbReference type="PANTHER" id="PTHR10981">
    <property type="entry name" value="BATTENIN"/>
    <property type="match status" value="1"/>
</dbReference>
<feature type="transmembrane region" description="Helical" evidence="7">
    <location>
        <begin position="286"/>
        <end position="304"/>
    </location>
</feature>
<dbReference type="Pfam" id="PF02487">
    <property type="entry name" value="CLN3"/>
    <property type="match status" value="2"/>
</dbReference>
<keyword evidence="6 7" id="KW-0472">Membrane</keyword>